<dbReference type="RefSeq" id="WP_386145568.1">
    <property type="nucleotide sequence ID" value="NZ_JBHMCG010000265.1"/>
</dbReference>
<dbReference type="InterPro" id="IPR002559">
    <property type="entry name" value="Transposase_11"/>
</dbReference>
<dbReference type="EMBL" id="JBHMCG010000265">
    <property type="protein sequence ID" value="MFB9579898.1"/>
    <property type="molecule type" value="Genomic_DNA"/>
</dbReference>
<proteinExistence type="predicted"/>
<evidence type="ECO:0000259" key="1">
    <source>
        <dbReference type="Pfam" id="PF01609"/>
    </source>
</evidence>
<dbReference type="Proteomes" id="UP001589710">
    <property type="component" value="Unassembled WGS sequence"/>
</dbReference>
<dbReference type="Pfam" id="PF01609">
    <property type="entry name" value="DDE_Tnp_1"/>
    <property type="match status" value="1"/>
</dbReference>
<reference evidence="2 3" key="1">
    <citation type="submission" date="2024-09" db="EMBL/GenBank/DDBJ databases">
        <authorList>
            <person name="Sun Q."/>
            <person name="Mori K."/>
        </authorList>
    </citation>
    <scope>NUCLEOTIDE SEQUENCE [LARGE SCALE GENOMIC DNA]</scope>
    <source>
        <strain evidence="2 3">JCM 3331</strain>
    </source>
</reference>
<gene>
    <name evidence="2" type="ORF">ACFFTL_48595</name>
</gene>
<name>A0ABV5RPS3_9ACTN</name>
<accession>A0ABV5RPS3</accession>
<sequence>KWAALPADYPWWRAVYDFFRRWRAYGYVRELYERLRRGARLRRERKAEPSAGIIDSQSVGASETVGEATRGFDGGKLRDGRKRHVLTDSLGLLLEVSVTPADVHDSKAAPDLMDTFMAAPGRLLKLVWVDSAYQGPALARAFARHGVQVEVVRRPDGQRGFTVLARRWVVERTLSWLSRSRRLNRDHERRPDHHEQMVWWAASIRLTRNLAGDAPRWPEKRADRLSPARA</sequence>
<dbReference type="PANTHER" id="PTHR30007">
    <property type="entry name" value="PHP DOMAIN PROTEIN"/>
    <property type="match status" value="1"/>
</dbReference>
<feature type="non-terminal residue" evidence="2">
    <location>
        <position position="1"/>
    </location>
</feature>
<evidence type="ECO:0000313" key="3">
    <source>
        <dbReference type="Proteomes" id="UP001589710"/>
    </source>
</evidence>
<dbReference type="NCBIfam" id="NF033580">
    <property type="entry name" value="transpos_IS5_3"/>
    <property type="match status" value="1"/>
</dbReference>
<organism evidence="2 3">
    <name type="scientific">Streptomyces yanii</name>
    <dbReference type="NCBI Taxonomy" id="78510"/>
    <lineage>
        <taxon>Bacteria</taxon>
        <taxon>Bacillati</taxon>
        <taxon>Actinomycetota</taxon>
        <taxon>Actinomycetes</taxon>
        <taxon>Kitasatosporales</taxon>
        <taxon>Streptomycetaceae</taxon>
        <taxon>Streptomyces</taxon>
    </lineage>
</organism>
<evidence type="ECO:0000313" key="2">
    <source>
        <dbReference type="EMBL" id="MFB9579898.1"/>
    </source>
</evidence>
<comment type="caution">
    <text evidence="2">The sequence shown here is derived from an EMBL/GenBank/DDBJ whole genome shotgun (WGS) entry which is preliminary data.</text>
</comment>
<feature type="domain" description="Transposase IS4-like" evidence="1">
    <location>
        <begin position="48"/>
        <end position="203"/>
    </location>
</feature>
<dbReference type="PANTHER" id="PTHR30007:SF0">
    <property type="entry name" value="TRANSPOSASE"/>
    <property type="match status" value="1"/>
</dbReference>
<keyword evidence="3" id="KW-1185">Reference proteome</keyword>
<protein>
    <submittedName>
        <fullName evidence="2">IS5 family transposase</fullName>
    </submittedName>
</protein>